<accession>A0AAW1LBA2</accession>
<dbReference type="InterPro" id="IPR048365">
    <property type="entry name" value="TNP-like_RNaseH_N"/>
</dbReference>
<dbReference type="Pfam" id="PF21787">
    <property type="entry name" value="TNP-like_RNaseH_N"/>
    <property type="match status" value="1"/>
</dbReference>
<gene>
    <name evidence="2" type="ORF">QE152_g13374</name>
</gene>
<comment type="caution">
    <text evidence="2">The sequence shown here is derived from an EMBL/GenBank/DDBJ whole genome shotgun (WGS) entry which is preliminary data.</text>
</comment>
<feature type="domain" description="Transposable element P transposase-like RNase H" evidence="1">
    <location>
        <begin position="201"/>
        <end position="300"/>
    </location>
</feature>
<dbReference type="Proteomes" id="UP001458880">
    <property type="component" value="Unassembled WGS sequence"/>
</dbReference>
<dbReference type="EMBL" id="JASPKY010000127">
    <property type="protein sequence ID" value="KAK9731739.1"/>
    <property type="molecule type" value="Genomic_DNA"/>
</dbReference>
<proteinExistence type="predicted"/>
<dbReference type="AlphaFoldDB" id="A0AAW1LBA2"/>
<organism evidence="2 3">
    <name type="scientific">Popillia japonica</name>
    <name type="common">Japanese beetle</name>
    <dbReference type="NCBI Taxonomy" id="7064"/>
    <lineage>
        <taxon>Eukaryota</taxon>
        <taxon>Metazoa</taxon>
        <taxon>Ecdysozoa</taxon>
        <taxon>Arthropoda</taxon>
        <taxon>Hexapoda</taxon>
        <taxon>Insecta</taxon>
        <taxon>Pterygota</taxon>
        <taxon>Neoptera</taxon>
        <taxon>Endopterygota</taxon>
        <taxon>Coleoptera</taxon>
        <taxon>Polyphaga</taxon>
        <taxon>Scarabaeiformia</taxon>
        <taxon>Scarabaeidae</taxon>
        <taxon>Rutelinae</taxon>
        <taxon>Popillia</taxon>
    </lineage>
</organism>
<evidence type="ECO:0000313" key="2">
    <source>
        <dbReference type="EMBL" id="KAK9731739.1"/>
    </source>
</evidence>
<keyword evidence="3" id="KW-1185">Reference proteome</keyword>
<sequence length="310" mass="35666">MYDFSVSLLSSLLHIEETETPVRRDSAPHVLTKIDAIRGDARIKRKRCGECSKNKIGNKQSIRGTTAKSAKNKIGNKQYTTAKSAQDSLDFVLGETDVPQEWKKWNPHQLKENKHNLLQPPRKLKQKDELNNKLEEMIEKRENMLTMQTKTRKRENDLKEKQMKVEQEFNMKKCELKLRVLELQIVKEQLAIQFLEKQLSITLQAGLSYSKYRDVIERFECFGSTSHVKIADHALVFLAHGTYSNWKQPLAFMFCEAATNKTHLAVRIIEVVRAVLSTGLMPIGTVCDQASQNQAAIKYLIEETRDSHIP</sequence>
<name>A0AAW1LBA2_POPJA</name>
<reference evidence="2 3" key="1">
    <citation type="journal article" date="2024" name="BMC Genomics">
        <title>De novo assembly and annotation of Popillia japonica's genome with initial clues to its potential as an invasive pest.</title>
        <authorList>
            <person name="Cucini C."/>
            <person name="Boschi S."/>
            <person name="Funari R."/>
            <person name="Cardaioli E."/>
            <person name="Iannotti N."/>
            <person name="Marturano G."/>
            <person name="Paoli F."/>
            <person name="Bruttini M."/>
            <person name="Carapelli A."/>
            <person name="Frati F."/>
            <person name="Nardi F."/>
        </authorList>
    </citation>
    <scope>NUCLEOTIDE SEQUENCE [LARGE SCALE GENOMIC DNA]</scope>
    <source>
        <strain evidence="2">DMR45628</strain>
    </source>
</reference>
<protein>
    <recommendedName>
        <fullName evidence="1">Transposable element P transposase-like RNase H domain-containing protein</fullName>
    </recommendedName>
</protein>
<evidence type="ECO:0000313" key="3">
    <source>
        <dbReference type="Proteomes" id="UP001458880"/>
    </source>
</evidence>
<evidence type="ECO:0000259" key="1">
    <source>
        <dbReference type="Pfam" id="PF21787"/>
    </source>
</evidence>